<protein>
    <submittedName>
        <fullName evidence="2">GYD family protein</fullName>
    </submittedName>
</protein>
<feature type="compositionally biased region" description="Basic residues" evidence="1">
    <location>
        <begin position="28"/>
        <end position="39"/>
    </location>
</feature>
<evidence type="ECO:0000256" key="1">
    <source>
        <dbReference type="SAM" id="MobiDB-lite"/>
    </source>
</evidence>
<dbReference type="EMBL" id="CP000850">
    <property type="protein sequence ID" value="ABV96885.1"/>
    <property type="molecule type" value="Genomic_DNA"/>
</dbReference>
<feature type="region of interest" description="Disordered" evidence="1">
    <location>
        <begin position="1"/>
        <end position="51"/>
    </location>
</feature>
<dbReference type="InterPro" id="IPR014845">
    <property type="entry name" value="GYD/TTHA1554"/>
</dbReference>
<sequence length="213" mass="22174">MSDRPKGGRLVARQGTRRGSAGRPGKERNRRKTSPHRRQSASGFATGRRPAVGVPRHWFPLAGPVGPAGGSHRVTVLRNLSRPAAGVPGRESGTRGRAAGAWKGGAGVARYLFVATYTAHGIAGLGREGGTVRAEVVRALIENAGGRVEALYFGFGKHDLFVSCEVPDSTITAALGIAARSTGAVKAHVITLLTPEEIDEAAALPVTYQAPGE</sequence>
<accession>A8M4G1</accession>
<dbReference type="AlphaFoldDB" id="A8M4G1"/>
<evidence type="ECO:0000313" key="2">
    <source>
        <dbReference type="EMBL" id="ABV96885.1"/>
    </source>
</evidence>
<organism evidence="2">
    <name type="scientific">Salinispora arenicola (strain CNS-205)</name>
    <dbReference type="NCBI Taxonomy" id="391037"/>
    <lineage>
        <taxon>Bacteria</taxon>
        <taxon>Bacillati</taxon>
        <taxon>Actinomycetota</taxon>
        <taxon>Actinomycetes</taxon>
        <taxon>Micromonosporales</taxon>
        <taxon>Micromonosporaceae</taxon>
        <taxon>Salinispora</taxon>
    </lineage>
</organism>
<gene>
    <name evidence="2" type="ordered locus">Sare_0973</name>
</gene>
<reference evidence="2" key="1">
    <citation type="submission" date="2007-10" db="EMBL/GenBank/DDBJ databases">
        <title>Complete sequence of Salinispora arenicola CNS-205.</title>
        <authorList>
            <consortium name="US DOE Joint Genome Institute"/>
            <person name="Copeland A."/>
            <person name="Lucas S."/>
            <person name="Lapidus A."/>
            <person name="Barry K."/>
            <person name="Glavina del Rio T."/>
            <person name="Dalin E."/>
            <person name="Tice H."/>
            <person name="Pitluck S."/>
            <person name="Foster B."/>
            <person name="Schmutz J."/>
            <person name="Larimer F."/>
            <person name="Land M."/>
            <person name="Hauser L."/>
            <person name="Kyrpides N."/>
            <person name="Ivanova N."/>
            <person name="Jensen P.R."/>
            <person name="Moore B.S."/>
            <person name="Penn K."/>
            <person name="Jenkins C."/>
            <person name="Udwary D."/>
            <person name="Xiang L."/>
            <person name="Gontang E."/>
            <person name="Richardson P."/>
        </authorList>
    </citation>
    <scope>NUCLEOTIDE SEQUENCE [LARGE SCALE GENOMIC DNA]</scope>
    <source>
        <strain evidence="2">CNS-205</strain>
    </source>
</reference>
<dbReference type="eggNOG" id="COG4274">
    <property type="taxonomic scope" value="Bacteria"/>
</dbReference>
<dbReference type="STRING" id="391037.Sare_0973"/>
<name>A8M4G1_SALAI</name>
<dbReference type="Pfam" id="PF08734">
    <property type="entry name" value="GYD"/>
    <property type="match status" value="1"/>
</dbReference>
<proteinExistence type="predicted"/>
<dbReference type="HOGENOM" id="CLU_1293547_0_0_11"/>
<dbReference type="KEGG" id="saq:Sare_0973"/>